<gene>
    <name evidence="1" type="ORF">F7D62_04030</name>
</gene>
<proteinExistence type="predicted"/>
<evidence type="ECO:0000313" key="1">
    <source>
        <dbReference type="EMBL" id="MQO03292.1"/>
    </source>
</evidence>
<dbReference type="AlphaFoldDB" id="A0AB35ZC27"/>
<dbReference type="Proteomes" id="UP000390763">
    <property type="component" value="Unassembled WGS sequence"/>
</dbReference>
<sequence length="87" mass="10046">MVYLLVYSNAFGERQEVKDFFSSSPFVNSWRYDLPNSIYLASEAPASTLGDHIREKFPNARFILTEISGNREGWLPQDTWAFIHDNA</sequence>
<organism evidence="1 2">
    <name type="scientific">Segatella copri</name>
    <dbReference type="NCBI Taxonomy" id="165179"/>
    <lineage>
        <taxon>Bacteria</taxon>
        <taxon>Pseudomonadati</taxon>
        <taxon>Bacteroidota</taxon>
        <taxon>Bacteroidia</taxon>
        <taxon>Bacteroidales</taxon>
        <taxon>Prevotellaceae</taxon>
        <taxon>Segatella</taxon>
    </lineage>
</organism>
<evidence type="ECO:0000313" key="2">
    <source>
        <dbReference type="Proteomes" id="UP000390763"/>
    </source>
</evidence>
<comment type="caution">
    <text evidence="1">The sequence shown here is derived from an EMBL/GenBank/DDBJ whole genome shotgun (WGS) entry which is preliminary data.</text>
</comment>
<accession>A0AB35ZC27</accession>
<name>A0AB35ZC27_9BACT</name>
<dbReference type="RefSeq" id="WP_153087803.1">
    <property type="nucleotide sequence ID" value="NZ_JAHRGK010000035.1"/>
</dbReference>
<protein>
    <submittedName>
        <fullName evidence="1">Uncharacterized protein</fullName>
    </submittedName>
</protein>
<dbReference type="EMBL" id="VZBT01000038">
    <property type="protein sequence ID" value="MQO03292.1"/>
    <property type="molecule type" value="Genomic_DNA"/>
</dbReference>
<reference evidence="2" key="1">
    <citation type="submission" date="2019-09" db="EMBL/GenBank/DDBJ databases">
        <title>Distinct polysaccharide growth profiles of human intestinal Prevotella copri isolates.</title>
        <authorList>
            <person name="Fehlner-Peach H."/>
            <person name="Magnabosco C."/>
            <person name="Raghavan V."/>
            <person name="Scher J.U."/>
            <person name="Tett A."/>
            <person name="Cox L.M."/>
            <person name="Gottsegen C."/>
            <person name="Watters A."/>
            <person name="Wiltshire- Gordon J.D."/>
            <person name="Segata N."/>
            <person name="Bonneau R."/>
            <person name="Littman D.R."/>
        </authorList>
    </citation>
    <scope>NUCLEOTIDE SEQUENCE [LARGE SCALE GENOMIC DNA]</scope>
    <source>
        <strain evidence="2">iAK279</strain>
    </source>
</reference>